<name>A0A382ZI37_9ZZZZ</name>
<dbReference type="EMBL" id="UINC01183909">
    <property type="protein sequence ID" value="SVD94879.1"/>
    <property type="molecule type" value="Genomic_DNA"/>
</dbReference>
<gene>
    <name evidence="1" type="ORF">METZ01_LOCUS447733</name>
</gene>
<dbReference type="AlphaFoldDB" id="A0A382ZI37"/>
<reference evidence="1" key="1">
    <citation type="submission" date="2018-05" db="EMBL/GenBank/DDBJ databases">
        <authorList>
            <person name="Lanie J.A."/>
            <person name="Ng W.-L."/>
            <person name="Kazmierczak K.M."/>
            <person name="Andrzejewski T.M."/>
            <person name="Davidsen T.M."/>
            <person name="Wayne K.J."/>
            <person name="Tettelin H."/>
            <person name="Glass J.I."/>
            <person name="Rusch D."/>
            <person name="Podicherti R."/>
            <person name="Tsui H.-C.T."/>
            <person name="Winkler M.E."/>
        </authorList>
    </citation>
    <scope>NUCLEOTIDE SEQUENCE</scope>
</reference>
<proteinExistence type="predicted"/>
<sequence length="67" mass="7590">MRDITRAEVQDAVARFLAGGGKIDKVKFKDNGFLLNNDLLVDQNYHSEPSIVDEFKLENILEPEVVN</sequence>
<protein>
    <submittedName>
        <fullName evidence="1">Uncharacterized protein</fullName>
    </submittedName>
</protein>
<evidence type="ECO:0000313" key="1">
    <source>
        <dbReference type="EMBL" id="SVD94879.1"/>
    </source>
</evidence>
<organism evidence="1">
    <name type="scientific">marine metagenome</name>
    <dbReference type="NCBI Taxonomy" id="408172"/>
    <lineage>
        <taxon>unclassified sequences</taxon>
        <taxon>metagenomes</taxon>
        <taxon>ecological metagenomes</taxon>
    </lineage>
</organism>
<accession>A0A382ZI37</accession>